<comment type="similarity">
    <text evidence="8">Belongs to the glycosyltransferase 2 family. CrtQ subfamily.</text>
</comment>
<keyword evidence="13" id="KW-1185">Reference proteome</keyword>
<name>A0ABT1ZIM2_9MICO</name>
<keyword evidence="5 10" id="KW-0472">Membrane</keyword>
<evidence type="ECO:0000256" key="9">
    <source>
        <dbReference type="ARBA" id="ARBA00040345"/>
    </source>
</evidence>
<dbReference type="Gene3D" id="3.90.550.10">
    <property type="entry name" value="Spore Coat Polysaccharide Biosynthesis Protein SpsA, Chain A"/>
    <property type="match status" value="1"/>
</dbReference>
<evidence type="ECO:0000256" key="2">
    <source>
        <dbReference type="ARBA" id="ARBA00022475"/>
    </source>
</evidence>
<dbReference type="InterPro" id="IPR001173">
    <property type="entry name" value="Glyco_trans_2-like"/>
</dbReference>
<evidence type="ECO:0000256" key="8">
    <source>
        <dbReference type="ARBA" id="ARBA00038120"/>
    </source>
</evidence>
<gene>
    <name evidence="12" type="ORF">NUH29_13490</name>
</gene>
<comment type="pathway">
    <text evidence="7">Carotenoid biosynthesis; staphyloxanthin biosynthesis; staphyloxanthin from farnesyl diphosphate: step 4/5.</text>
</comment>
<keyword evidence="2" id="KW-1003">Cell membrane</keyword>
<evidence type="ECO:0000256" key="5">
    <source>
        <dbReference type="ARBA" id="ARBA00023136"/>
    </source>
</evidence>
<protein>
    <recommendedName>
        <fullName evidence="9">4,4'-diaponeurosporenoate glycosyltransferase</fullName>
    </recommendedName>
</protein>
<proteinExistence type="inferred from homology"/>
<keyword evidence="3" id="KW-0328">Glycosyltransferase</keyword>
<evidence type="ECO:0000256" key="1">
    <source>
        <dbReference type="ARBA" id="ARBA00004236"/>
    </source>
</evidence>
<dbReference type="PANTHER" id="PTHR43646:SF2">
    <property type="entry name" value="GLYCOSYLTRANSFERASE 2-LIKE DOMAIN-CONTAINING PROTEIN"/>
    <property type="match status" value="1"/>
</dbReference>
<feature type="transmembrane region" description="Helical" evidence="10">
    <location>
        <begin position="314"/>
        <end position="333"/>
    </location>
</feature>
<comment type="caution">
    <text evidence="12">The sequence shown here is derived from an EMBL/GenBank/DDBJ whole genome shotgun (WGS) entry which is preliminary data.</text>
</comment>
<evidence type="ECO:0000313" key="13">
    <source>
        <dbReference type="Proteomes" id="UP001205337"/>
    </source>
</evidence>
<evidence type="ECO:0000256" key="10">
    <source>
        <dbReference type="SAM" id="Phobius"/>
    </source>
</evidence>
<evidence type="ECO:0000313" key="12">
    <source>
        <dbReference type="EMBL" id="MCS0500561.1"/>
    </source>
</evidence>
<sequence>MAQPHAAPGVSYVMPVLNEVGYVADAVRSVLAQDYAGPVEVILALGPSTDGTAEVISGLTAADDRIRVVENPGMDIPIGLNRAIEAARHPVIVRVDAHTELSPGYTARGVETLQRTGAASVGGVMAAAGRPGVQAAIARAYNSRFGLGGASYHDDDAVAEGPAESAYLGVMDAALLRSVGGYDETLRRGEDWELNFRLRNSGHLVWFDPALQVRYWPRSSWGALSRQFWATGVWRGELVRRLGGRNSLRYFAPPLFVIDLLLCVLVAPLLASGLVAGWVGWLLALVYLGPLLYLALLGFAAVRSPGGVIDRLRVAYAIAVMHLSWGSGFLLGVTRGARDAVDTSRTES</sequence>
<dbReference type="InterPro" id="IPR029044">
    <property type="entry name" value="Nucleotide-diphossugar_trans"/>
</dbReference>
<accession>A0ABT1ZIM2</accession>
<comment type="subcellular location">
    <subcellularLocation>
        <location evidence="1">Cell membrane</location>
    </subcellularLocation>
</comment>
<organism evidence="12 13">
    <name type="scientific">Protaetiibacter mangrovi</name>
    <dbReference type="NCBI Taxonomy" id="2970926"/>
    <lineage>
        <taxon>Bacteria</taxon>
        <taxon>Bacillati</taxon>
        <taxon>Actinomycetota</taxon>
        <taxon>Actinomycetes</taxon>
        <taxon>Micrococcales</taxon>
        <taxon>Microbacteriaceae</taxon>
        <taxon>Protaetiibacter</taxon>
    </lineage>
</organism>
<dbReference type="RefSeq" id="WP_258799743.1">
    <property type="nucleotide sequence ID" value="NZ_JANTHX010000008.1"/>
</dbReference>
<dbReference type="Pfam" id="PF00535">
    <property type="entry name" value="Glycos_transf_2"/>
    <property type="match status" value="1"/>
</dbReference>
<comment type="function">
    <text evidence="6">Catalyzes the glycosylation of 4,4'-diaponeurosporenoate, i.e. the esterification of glucose at the C1'' position with the carboxyl group of 4,4'-diaponeurosporenic acid, to form glycosyl-4,4'-diaponeurosporenoate. This is a step in the biosynthesis of staphyloxanthin, an orange pigment present in most staphylococci strains.</text>
</comment>
<reference evidence="12 13" key="1">
    <citation type="submission" date="2022-08" db="EMBL/GenBank/DDBJ databases">
        <authorList>
            <person name="Li F."/>
        </authorList>
    </citation>
    <scope>NUCLEOTIDE SEQUENCE [LARGE SCALE GENOMIC DNA]</scope>
    <source>
        <strain evidence="12 13">10F1B-8-1</strain>
    </source>
</reference>
<keyword evidence="4" id="KW-0808">Transferase</keyword>
<keyword evidence="10" id="KW-1133">Transmembrane helix</keyword>
<evidence type="ECO:0000256" key="3">
    <source>
        <dbReference type="ARBA" id="ARBA00022676"/>
    </source>
</evidence>
<evidence type="ECO:0000256" key="4">
    <source>
        <dbReference type="ARBA" id="ARBA00022679"/>
    </source>
</evidence>
<dbReference type="SUPFAM" id="SSF53448">
    <property type="entry name" value="Nucleotide-diphospho-sugar transferases"/>
    <property type="match status" value="1"/>
</dbReference>
<dbReference type="PANTHER" id="PTHR43646">
    <property type="entry name" value="GLYCOSYLTRANSFERASE"/>
    <property type="match status" value="1"/>
</dbReference>
<evidence type="ECO:0000256" key="6">
    <source>
        <dbReference type="ARBA" id="ARBA00037281"/>
    </source>
</evidence>
<feature type="transmembrane region" description="Helical" evidence="10">
    <location>
        <begin position="278"/>
        <end position="302"/>
    </location>
</feature>
<keyword evidence="10" id="KW-0812">Transmembrane</keyword>
<dbReference type="Proteomes" id="UP001205337">
    <property type="component" value="Unassembled WGS sequence"/>
</dbReference>
<feature type="transmembrane region" description="Helical" evidence="10">
    <location>
        <begin position="250"/>
        <end position="272"/>
    </location>
</feature>
<feature type="domain" description="Glycosyltransferase 2-like" evidence="11">
    <location>
        <begin position="11"/>
        <end position="131"/>
    </location>
</feature>
<dbReference type="CDD" id="cd02525">
    <property type="entry name" value="Succinoglycan_BP_ExoA"/>
    <property type="match status" value="1"/>
</dbReference>
<evidence type="ECO:0000256" key="7">
    <source>
        <dbReference type="ARBA" id="ARBA00037904"/>
    </source>
</evidence>
<dbReference type="EMBL" id="JANTHX010000008">
    <property type="protein sequence ID" value="MCS0500561.1"/>
    <property type="molecule type" value="Genomic_DNA"/>
</dbReference>
<evidence type="ECO:0000259" key="11">
    <source>
        <dbReference type="Pfam" id="PF00535"/>
    </source>
</evidence>